<comment type="caution">
    <text evidence="7">The sequence shown here is derived from an EMBL/GenBank/DDBJ whole genome shotgun (WGS) entry which is preliminary data.</text>
</comment>
<dbReference type="InterPro" id="IPR036852">
    <property type="entry name" value="Peptidase_S8/S53_dom_sf"/>
</dbReference>
<keyword evidence="2" id="KW-0378">Hydrolase</keyword>
<dbReference type="Proteomes" id="UP000245956">
    <property type="component" value="Unassembled WGS sequence"/>
</dbReference>
<protein>
    <recommendedName>
        <fullName evidence="6">Peptidase S8/S53 domain-containing protein</fullName>
    </recommendedName>
</protein>
<keyword evidence="5" id="KW-0732">Signal</keyword>
<proteinExistence type="predicted"/>
<accession>A0A2U3ENT0</accession>
<evidence type="ECO:0000256" key="1">
    <source>
        <dbReference type="ARBA" id="ARBA00022670"/>
    </source>
</evidence>
<dbReference type="AlphaFoldDB" id="A0A2U3ENT0"/>
<dbReference type="EMBL" id="LCWV01000001">
    <property type="protein sequence ID" value="PWI76130.1"/>
    <property type="molecule type" value="Genomic_DNA"/>
</dbReference>
<dbReference type="PANTHER" id="PTHR22917">
    <property type="entry name" value="HEMOPEXIN DOMAIN-CONTAINING PROTEIN"/>
    <property type="match status" value="1"/>
</dbReference>
<evidence type="ECO:0000256" key="5">
    <source>
        <dbReference type="SAM" id="SignalP"/>
    </source>
</evidence>
<evidence type="ECO:0000313" key="8">
    <source>
        <dbReference type="Proteomes" id="UP000245956"/>
    </source>
</evidence>
<dbReference type="PANTHER" id="PTHR22917:SF6">
    <property type="entry name" value="EG:8D8.2 PROTEIN-RELATED"/>
    <property type="match status" value="1"/>
</dbReference>
<name>A0A2U3ENT0_PURLI</name>
<dbReference type="InterPro" id="IPR051298">
    <property type="entry name" value="Heme_transport/Cell_adhesion"/>
</dbReference>
<feature type="chain" id="PRO_5015595299" description="Peptidase S8/S53 domain-containing protein" evidence="5">
    <location>
        <begin position="34"/>
        <end position="1011"/>
    </location>
</feature>
<evidence type="ECO:0000259" key="6">
    <source>
        <dbReference type="Pfam" id="PF00082"/>
    </source>
</evidence>
<feature type="region of interest" description="Disordered" evidence="4">
    <location>
        <begin position="174"/>
        <end position="205"/>
    </location>
</feature>
<dbReference type="GO" id="GO:0004252">
    <property type="term" value="F:serine-type endopeptidase activity"/>
    <property type="evidence" value="ECO:0007669"/>
    <property type="project" value="InterPro"/>
</dbReference>
<sequence length="1011" mass="107704">MGLLWQGQRLPSQGLASVGLLVFFLASVDLVGAKDASCPSGYLCQQQACPSGVKCQAGEVCIDFEGSLACAPPEITVCALKPGTLEAVTCEDGTCCHGNCYTKGAVCCENTSQQCSVGTLCNVCEPGQTCREGGGCDGPSSTSISTIATSSAPPITVSTNTTLSQATSSTFSTATSSRATVTTSTPLSSTLTQSSAPPTTTTSAPDNSAILALIEQIIEDYDALREAAVDWLESADSENASAATRRSTSKLGKRYTPDYVPLNVLRRRRDTVASEFDDADSQVDAAEAFGSITHDQASQYRAIRRNFNKLSSLLSSITSTSAPAYARATGLQLFTGLLVDGTDRSVCITVALIGVLIGVLLIDTGGSQPTKTYTAPATPTVTQSGTPTPALVLLEESATRTDFETIVIQLEKDGSVVIEEITDDDISFYALYGDLYDKSFSDLDANPLVNTISPDIEFQMSDVIETATSSVKRSLRPANTTQSEDAARIKARELPRDALFEIGKIEGAVGFPFHLRWLNSLWAKNAWEGEFLDTPDYFWDDSLATGNTLIYLLDSGCDMTHEEITTGIIKEAHDYTHTRDLGFQGIRDPSGHGTQMASVIGGRFNGVNKKASIICLGIQGGPDEENGGYKNINVPPPPFDDTLYLLISRARYLWRAVKGIIKMQKQRNSPTAIVSISQAAPREDFKTGIFARLRKNTDPFAAFLDRIYKANVHVVASVTNYGFDAAPKGNIDWTTPQWLGGADTPLIEVGNCDENGRRYDTSSYLREDTSKEYLSLYVMGKQIPVPLQRTGNQYVKASGASASAAITSGLLSILAELGNDLGPPKLGGAKRLLRDIAVDRKGTLGWPTTEEGYFVPRAATSWEIDCEHDGETEQDPVIAPFVTNLPNIMQVTVTTMGYAEYTGSFAPSCLAVTSRPTPRVTRPLFEPSTDETTAATATTSDEATAQATTEEAPTTVPETTAEATPAPETSAEGATSPEATTEATTAPATPAPSTREETPTPTASERGAASS</sequence>
<feature type="domain" description="Peptidase S8/S53" evidence="6">
    <location>
        <begin position="547"/>
        <end position="825"/>
    </location>
</feature>
<feature type="compositionally biased region" description="Low complexity" evidence="4">
    <location>
        <begin position="926"/>
        <end position="1005"/>
    </location>
</feature>
<dbReference type="SUPFAM" id="SSF52743">
    <property type="entry name" value="Subtilisin-like"/>
    <property type="match status" value="1"/>
</dbReference>
<evidence type="ECO:0000256" key="2">
    <source>
        <dbReference type="ARBA" id="ARBA00022801"/>
    </source>
</evidence>
<dbReference type="Gene3D" id="3.40.50.200">
    <property type="entry name" value="Peptidase S8/S53 domain"/>
    <property type="match status" value="1"/>
</dbReference>
<evidence type="ECO:0000256" key="3">
    <source>
        <dbReference type="ARBA" id="ARBA00022825"/>
    </source>
</evidence>
<dbReference type="InterPro" id="IPR023827">
    <property type="entry name" value="Peptidase_S8_Asp-AS"/>
</dbReference>
<dbReference type="PROSITE" id="PS00136">
    <property type="entry name" value="SUBTILASE_ASP"/>
    <property type="match status" value="1"/>
</dbReference>
<dbReference type="GO" id="GO:0006508">
    <property type="term" value="P:proteolysis"/>
    <property type="evidence" value="ECO:0007669"/>
    <property type="project" value="UniProtKB-KW"/>
</dbReference>
<dbReference type="Pfam" id="PF00082">
    <property type="entry name" value="Peptidase_S8"/>
    <property type="match status" value="1"/>
</dbReference>
<feature type="signal peptide" evidence="5">
    <location>
        <begin position="1"/>
        <end position="33"/>
    </location>
</feature>
<dbReference type="InterPro" id="IPR000209">
    <property type="entry name" value="Peptidase_S8/S53_dom"/>
</dbReference>
<keyword evidence="1" id="KW-0645">Protease</keyword>
<evidence type="ECO:0000256" key="4">
    <source>
        <dbReference type="SAM" id="MobiDB-lite"/>
    </source>
</evidence>
<dbReference type="CDD" id="cd00306">
    <property type="entry name" value="Peptidases_S8_S53"/>
    <property type="match status" value="1"/>
</dbReference>
<evidence type="ECO:0000313" key="7">
    <source>
        <dbReference type="EMBL" id="PWI76130.1"/>
    </source>
</evidence>
<dbReference type="InterPro" id="IPR015500">
    <property type="entry name" value="Peptidase_S8_subtilisin-rel"/>
</dbReference>
<gene>
    <name evidence="7" type="ORF">PCL_03324</name>
</gene>
<reference evidence="7 8" key="1">
    <citation type="journal article" date="2016" name="Front. Microbiol.">
        <title>Genome and transcriptome sequences reveal the specific parasitism of the nematophagous Purpureocillium lilacinum 36-1.</title>
        <authorList>
            <person name="Xie J."/>
            <person name="Li S."/>
            <person name="Mo C."/>
            <person name="Xiao X."/>
            <person name="Peng D."/>
            <person name="Wang G."/>
            <person name="Xiao Y."/>
        </authorList>
    </citation>
    <scope>NUCLEOTIDE SEQUENCE [LARGE SCALE GENOMIC DNA]</scope>
    <source>
        <strain evidence="7 8">36-1</strain>
    </source>
</reference>
<keyword evidence="3" id="KW-0720">Serine protease</keyword>
<feature type="region of interest" description="Disordered" evidence="4">
    <location>
        <begin position="914"/>
        <end position="1011"/>
    </location>
</feature>
<dbReference type="PRINTS" id="PR00723">
    <property type="entry name" value="SUBTILISIN"/>
</dbReference>
<organism evidence="7 8">
    <name type="scientific">Purpureocillium lilacinum</name>
    <name type="common">Paecilomyces lilacinus</name>
    <dbReference type="NCBI Taxonomy" id="33203"/>
    <lineage>
        <taxon>Eukaryota</taxon>
        <taxon>Fungi</taxon>
        <taxon>Dikarya</taxon>
        <taxon>Ascomycota</taxon>
        <taxon>Pezizomycotina</taxon>
        <taxon>Sordariomycetes</taxon>
        <taxon>Hypocreomycetidae</taxon>
        <taxon>Hypocreales</taxon>
        <taxon>Ophiocordycipitaceae</taxon>
        <taxon>Purpureocillium</taxon>
    </lineage>
</organism>